<comment type="subcellular location">
    <subcellularLocation>
        <location evidence="3">Cytoplasm</location>
    </subcellularLocation>
</comment>
<comment type="function">
    <text evidence="3">Catalyzes the phosphorylation of the 3'-hydroxyl group of dephosphocoenzyme A to form coenzyme A.</text>
</comment>
<dbReference type="OrthoDB" id="9812943at2"/>
<evidence type="ECO:0000313" key="6">
    <source>
        <dbReference type="Proteomes" id="UP000190857"/>
    </source>
</evidence>
<dbReference type="Pfam" id="PF01121">
    <property type="entry name" value="CoaE"/>
    <property type="match status" value="1"/>
</dbReference>
<dbReference type="NCBIfam" id="TIGR00152">
    <property type="entry name" value="dephospho-CoA kinase"/>
    <property type="match status" value="1"/>
</dbReference>
<dbReference type="RefSeq" id="WP_079727589.1">
    <property type="nucleotide sequence ID" value="NZ_FUZP01000001.1"/>
</dbReference>
<dbReference type="AlphaFoldDB" id="A0A1T5JIB9"/>
<dbReference type="InterPro" id="IPR027417">
    <property type="entry name" value="P-loop_NTPase"/>
</dbReference>
<evidence type="ECO:0000256" key="3">
    <source>
        <dbReference type="HAMAP-Rule" id="MF_00376"/>
    </source>
</evidence>
<dbReference type="CDD" id="cd02022">
    <property type="entry name" value="DPCK"/>
    <property type="match status" value="1"/>
</dbReference>
<keyword evidence="3" id="KW-0963">Cytoplasm</keyword>
<dbReference type="GO" id="GO:0005737">
    <property type="term" value="C:cytoplasm"/>
    <property type="evidence" value="ECO:0007669"/>
    <property type="project" value="UniProtKB-SubCell"/>
</dbReference>
<dbReference type="GO" id="GO:0005524">
    <property type="term" value="F:ATP binding"/>
    <property type="evidence" value="ECO:0007669"/>
    <property type="project" value="UniProtKB-UniRule"/>
</dbReference>
<evidence type="ECO:0000313" key="5">
    <source>
        <dbReference type="EMBL" id="SKC51337.1"/>
    </source>
</evidence>
<dbReference type="PANTHER" id="PTHR10695:SF46">
    <property type="entry name" value="BIFUNCTIONAL COENZYME A SYNTHASE-RELATED"/>
    <property type="match status" value="1"/>
</dbReference>
<evidence type="ECO:0000256" key="4">
    <source>
        <dbReference type="NCBIfam" id="TIGR00152"/>
    </source>
</evidence>
<keyword evidence="3" id="KW-0173">Coenzyme A biosynthesis</keyword>
<accession>A0A1T5JIB9</accession>
<dbReference type="GO" id="GO:0015937">
    <property type="term" value="P:coenzyme A biosynthetic process"/>
    <property type="evidence" value="ECO:0007669"/>
    <property type="project" value="UniProtKB-UniRule"/>
</dbReference>
<keyword evidence="2 3" id="KW-0067">ATP-binding</keyword>
<dbReference type="PROSITE" id="PS51219">
    <property type="entry name" value="DPCK"/>
    <property type="match status" value="1"/>
</dbReference>
<name>A0A1T5JIB9_9MICO</name>
<feature type="binding site" evidence="3">
    <location>
        <begin position="11"/>
        <end position="16"/>
    </location>
    <ligand>
        <name>ATP</name>
        <dbReference type="ChEBI" id="CHEBI:30616"/>
    </ligand>
</feature>
<comment type="pathway">
    <text evidence="3">Cofactor biosynthesis; coenzyme A biosynthesis; CoA from (R)-pantothenate: step 5/5.</text>
</comment>
<reference evidence="5 6" key="1">
    <citation type="submission" date="2017-02" db="EMBL/GenBank/DDBJ databases">
        <authorList>
            <person name="Peterson S.W."/>
        </authorList>
    </citation>
    <scope>NUCLEOTIDE SEQUENCE [LARGE SCALE GENOMIC DNA]</scope>
    <source>
        <strain evidence="5 6">VKM Ac-2059</strain>
    </source>
</reference>
<dbReference type="STRING" id="123320.SAMN06309945_1591"/>
<evidence type="ECO:0000256" key="1">
    <source>
        <dbReference type="ARBA" id="ARBA00022741"/>
    </source>
</evidence>
<dbReference type="EMBL" id="FUZP01000001">
    <property type="protein sequence ID" value="SKC51337.1"/>
    <property type="molecule type" value="Genomic_DNA"/>
</dbReference>
<keyword evidence="6" id="KW-1185">Reference proteome</keyword>
<proteinExistence type="inferred from homology"/>
<dbReference type="Proteomes" id="UP000190857">
    <property type="component" value="Unassembled WGS sequence"/>
</dbReference>
<evidence type="ECO:0000256" key="2">
    <source>
        <dbReference type="ARBA" id="ARBA00022840"/>
    </source>
</evidence>
<dbReference type="PANTHER" id="PTHR10695">
    <property type="entry name" value="DEPHOSPHO-COA KINASE-RELATED"/>
    <property type="match status" value="1"/>
</dbReference>
<sequence length="209" mass="22328">MKLVGLTGGIASGKSTVSRRLEERGAVHIDADLLAREVVEPGTPALAEIQKRFGDGVISPDGRLDRAALGSIVFADPEALSALNGIVHPAVRQRTGELIAEAGERDPDAIVVYNVPLLVEAQVPHPFDLIVVTHAPRDVRIDRLVRLRGSSEQDARRRVDAQASDEERLARADIVIDTAGSIAHTVQQADVLADKLGLPQRDRGSVSAP</sequence>
<dbReference type="InterPro" id="IPR001977">
    <property type="entry name" value="Depp_CoAkinase"/>
</dbReference>
<keyword evidence="3 5" id="KW-0418">Kinase</keyword>
<keyword evidence="1 3" id="KW-0547">Nucleotide-binding</keyword>
<keyword evidence="3" id="KW-0808">Transferase</keyword>
<dbReference type="NCBIfam" id="NF002879">
    <property type="entry name" value="PRK03333.1"/>
    <property type="match status" value="1"/>
</dbReference>
<comment type="similarity">
    <text evidence="3">Belongs to the CoaE family.</text>
</comment>
<dbReference type="UniPathway" id="UPA00241">
    <property type="reaction ID" value="UER00356"/>
</dbReference>
<dbReference type="GO" id="GO:0004140">
    <property type="term" value="F:dephospho-CoA kinase activity"/>
    <property type="evidence" value="ECO:0007669"/>
    <property type="project" value="UniProtKB-UniRule"/>
</dbReference>
<dbReference type="HAMAP" id="MF_00376">
    <property type="entry name" value="Dephospho_CoA_kinase"/>
    <property type="match status" value="1"/>
</dbReference>
<comment type="catalytic activity">
    <reaction evidence="3">
        <text>3'-dephospho-CoA + ATP = ADP + CoA + H(+)</text>
        <dbReference type="Rhea" id="RHEA:18245"/>
        <dbReference type="ChEBI" id="CHEBI:15378"/>
        <dbReference type="ChEBI" id="CHEBI:30616"/>
        <dbReference type="ChEBI" id="CHEBI:57287"/>
        <dbReference type="ChEBI" id="CHEBI:57328"/>
        <dbReference type="ChEBI" id="CHEBI:456216"/>
        <dbReference type="EC" id="2.7.1.24"/>
    </reaction>
</comment>
<organism evidence="5 6">
    <name type="scientific">Okibacterium fritillariae</name>
    <dbReference type="NCBI Taxonomy" id="123320"/>
    <lineage>
        <taxon>Bacteria</taxon>
        <taxon>Bacillati</taxon>
        <taxon>Actinomycetota</taxon>
        <taxon>Actinomycetes</taxon>
        <taxon>Micrococcales</taxon>
        <taxon>Microbacteriaceae</taxon>
        <taxon>Okibacterium</taxon>
    </lineage>
</organism>
<dbReference type="Gene3D" id="3.40.50.300">
    <property type="entry name" value="P-loop containing nucleotide triphosphate hydrolases"/>
    <property type="match status" value="1"/>
</dbReference>
<protein>
    <recommendedName>
        <fullName evidence="3 4">Dephospho-CoA kinase</fullName>
        <ecNumber evidence="3 4">2.7.1.24</ecNumber>
    </recommendedName>
    <alternativeName>
        <fullName evidence="3">Dephosphocoenzyme A kinase</fullName>
    </alternativeName>
</protein>
<dbReference type="SUPFAM" id="SSF52540">
    <property type="entry name" value="P-loop containing nucleoside triphosphate hydrolases"/>
    <property type="match status" value="1"/>
</dbReference>
<gene>
    <name evidence="3" type="primary">coaE</name>
    <name evidence="5" type="ORF">SAMN06309945_1591</name>
</gene>
<dbReference type="EC" id="2.7.1.24" evidence="3 4"/>